<organism evidence="2 3">
    <name type="scientific">Methylophilus luteus</name>
    <dbReference type="NCBI Taxonomy" id="640108"/>
    <lineage>
        <taxon>Bacteria</taxon>
        <taxon>Pseudomonadati</taxon>
        <taxon>Pseudomonadota</taxon>
        <taxon>Betaproteobacteria</taxon>
        <taxon>Nitrosomonadales</taxon>
        <taxon>Methylophilaceae</taxon>
        <taxon>Methylophilus</taxon>
    </lineage>
</organism>
<protein>
    <recommendedName>
        <fullName evidence="4">PEP-CTERM protein-sorting domain-containing protein</fullName>
    </recommendedName>
</protein>
<dbReference type="Proteomes" id="UP001597128">
    <property type="component" value="Unassembled WGS sequence"/>
</dbReference>
<feature type="signal peptide" evidence="1">
    <location>
        <begin position="1"/>
        <end position="26"/>
    </location>
</feature>
<feature type="chain" id="PRO_5047383309" description="PEP-CTERM protein-sorting domain-containing protein" evidence="1">
    <location>
        <begin position="27"/>
        <end position="240"/>
    </location>
</feature>
<evidence type="ECO:0008006" key="4">
    <source>
        <dbReference type="Google" id="ProtNLM"/>
    </source>
</evidence>
<evidence type="ECO:0000313" key="2">
    <source>
        <dbReference type="EMBL" id="MFD0913521.1"/>
    </source>
</evidence>
<dbReference type="EMBL" id="JBHTKB010000001">
    <property type="protein sequence ID" value="MFD0913521.1"/>
    <property type="molecule type" value="Genomic_DNA"/>
</dbReference>
<evidence type="ECO:0000313" key="3">
    <source>
        <dbReference type="Proteomes" id="UP001597128"/>
    </source>
</evidence>
<reference evidence="3" key="1">
    <citation type="journal article" date="2019" name="Int. J. Syst. Evol. Microbiol.">
        <title>The Global Catalogue of Microorganisms (GCM) 10K type strain sequencing project: providing services to taxonomists for standard genome sequencing and annotation.</title>
        <authorList>
            <consortium name="The Broad Institute Genomics Platform"/>
            <consortium name="The Broad Institute Genome Sequencing Center for Infectious Disease"/>
            <person name="Wu L."/>
            <person name="Ma J."/>
        </authorList>
    </citation>
    <scope>NUCLEOTIDE SEQUENCE [LARGE SCALE GENOMIC DNA]</scope>
    <source>
        <strain evidence="3">CCUG 58412</strain>
    </source>
</reference>
<comment type="caution">
    <text evidence="2">The sequence shown here is derived from an EMBL/GenBank/DDBJ whole genome shotgun (WGS) entry which is preliminary data.</text>
</comment>
<name>A0ABW3F505_9PROT</name>
<keyword evidence="1" id="KW-0732">Signal</keyword>
<dbReference type="RefSeq" id="WP_379056908.1">
    <property type="nucleotide sequence ID" value="NZ_JBHTKB010000001.1"/>
</dbReference>
<sequence length="240" mass="24991">MKKTFYSVFRFILSSSLLLASYSAHALVTGTVVGANFINGQSSYATTFADGTTATFVGSGVFQKKTQAGITGVGIAGGRTNGEIDIGETITGTFSKEVIVSSINVALLFDGPEYADVKEVAKFLVNYADGGTANYYLTATGVHTAAWTGEGSVLSIGNGAVDGGTGAWQLDNPFGLRSVDSIVFTAVKGYPRSDCKSCSNQSDYTFVSMAVITVPEPKSAAMMFAGLLLIGGLATRRAKF</sequence>
<evidence type="ECO:0000256" key="1">
    <source>
        <dbReference type="SAM" id="SignalP"/>
    </source>
</evidence>
<accession>A0ABW3F505</accession>
<gene>
    <name evidence="2" type="ORF">ACFQ1Z_08180</name>
</gene>
<keyword evidence="3" id="KW-1185">Reference proteome</keyword>
<proteinExistence type="predicted"/>